<dbReference type="PANTHER" id="PTHR30055">
    <property type="entry name" value="HTH-TYPE TRANSCRIPTIONAL REGULATOR RUTR"/>
    <property type="match status" value="1"/>
</dbReference>
<dbReference type="PRINTS" id="PR00455">
    <property type="entry name" value="HTHTETR"/>
</dbReference>
<name>A0A5N0DUW6_9NOCA</name>
<dbReference type="FunFam" id="1.10.10.60:FF:000141">
    <property type="entry name" value="TetR family transcriptional regulator"/>
    <property type="match status" value="1"/>
</dbReference>
<keyword evidence="2 4" id="KW-0238">DNA-binding</keyword>
<keyword evidence="3" id="KW-0804">Transcription</keyword>
<dbReference type="InterPro" id="IPR050109">
    <property type="entry name" value="HTH-type_TetR-like_transc_reg"/>
</dbReference>
<dbReference type="EMBL" id="VXLC01000040">
    <property type="protein sequence ID" value="KAA8879805.1"/>
    <property type="molecule type" value="Genomic_DNA"/>
</dbReference>
<dbReference type="Gene3D" id="1.10.357.10">
    <property type="entry name" value="Tetracycline Repressor, domain 2"/>
    <property type="match status" value="1"/>
</dbReference>
<accession>A0A5N0DUW6</accession>
<evidence type="ECO:0000256" key="4">
    <source>
        <dbReference type="PROSITE-ProRule" id="PRU00335"/>
    </source>
</evidence>
<dbReference type="GO" id="GO:0003700">
    <property type="term" value="F:DNA-binding transcription factor activity"/>
    <property type="evidence" value="ECO:0007669"/>
    <property type="project" value="TreeGrafter"/>
</dbReference>
<dbReference type="SUPFAM" id="SSF48498">
    <property type="entry name" value="Tetracyclin repressor-like, C-terminal domain"/>
    <property type="match status" value="1"/>
</dbReference>
<feature type="DNA-binding region" description="H-T-H motif" evidence="4">
    <location>
        <begin position="34"/>
        <end position="53"/>
    </location>
</feature>
<evidence type="ECO:0000256" key="1">
    <source>
        <dbReference type="ARBA" id="ARBA00023015"/>
    </source>
</evidence>
<feature type="domain" description="HTH tetR-type" evidence="5">
    <location>
        <begin position="11"/>
        <end position="71"/>
    </location>
</feature>
<gene>
    <name evidence="6" type="ORF">F3087_43045</name>
</gene>
<evidence type="ECO:0000313" key="7">
    <source>
        <dbReference type="Proteomes" id="UP000323876"/>
    </source>
</evidence>
<keyword evidence="7" id="KW-1185">Reference proteome</keyword>
<keyword evidence="1" id="KW-0805">Transcription regulation</keyword>
<comment type="caution">
    <text evidence="6">The sequence shown here is derived from an EMBL/GenBank/DDBJ whole genome shotgun (WGS) entry which is preliminary data.</text>
</comment>
<dbReference type="Proteomes" id="UP000323876">
    <property type="component" value="Unassembled WGS sequence"/>
</dbReference>
<dbReference type="InterPro" id="IPR001647">
    <property type="entry name" value="HTH_TetR"/>
</dbReference>
<dbReference type="Gene3D" id="1.10.10.60">
    <property type="entry name" value="Homeodomain-like"/>
    <property type="match status" value="1"/>
</dbReference>
<reference evidence="6 7" key="1">
    <citation type="submission" date="2019-09" db="EMBL/GenBank/DDBJ databases">
        <authorList>
            <person name="Wang X."/>
        </authorList>
    </citation>
    <scope>NUCLEOTIDE SEQUENCE [LARGE SCALE GENOMIC DNA]</scope>
    <source>
        <strain evidence="6 7">CICC 11023</strain>
    </source>
</reference>
<sequence length="209" mass="22389">MTGATTARGRIDKRQAILDVAFAVFARRGYDKTCVQEIADEAGVAKPTVYNHLTDKQTLFRHAVLAAADAVAAETLAVADRLRDPGDDLRPALTEVATELLAVCAGERARALRALTYAQLAAFPELTDEVLDRTSRRIAEAMADRLARLALSGKLRIGDPALAAEQLLALLTAPLEARSRLGTREVSATEYRAIADAAVDTFLAAFGAR</sequence>
<dbReference type="Pfam" id="PF14246">
    <property type="entry name" value="TetR_C_7"/>
    <property type="match status" value="1"/>
</dbReference>
<dbReference type="SUPFAM" id="SSF46689">
    <property type="entry name" value="Homeodomain-like"/>
    <property type="match status" value="1"/>
</dbReference>
<dbReference type="PANTHER" id="PTHR30055:SF146">
    <property type="entry name" value="HTH-TYPE TRANSCRIPTIONAL DUAL REGULATOR CECR"/>
    <property type="match status" value="1"/>
</dbReference>
<dbReference type="Pfam" id="PF00440">
    <property type="entry name" value="TetR_N"/>
    <property type="match status" value="1"/>
</dbReference>
<dbReference type="InterPro" id="IPR036271">
    <property type="entry name" value="Tet_transcr_reg_TetR-rel_C_sf"/>
</dbReference>
<dbReference type="GO" id="GO:0000976">
    <property type="term" value="F:transcription cis-regulatory region binding"/>
    <property type="evidence" value="ECO:0007669"/>
    <property type="project" value="TreeGrafter"/>
</dbReference>
<evidence type="ECO:0000313" key="6">
    <source>
        <dbReference type="EMBL" id="KAA8879805.1"/>
    </source>
</evidence>
<dbReference type="InterPro" id="IPR039536">
    <property type="entry name" value="TetR_C_Proteobacteria"/>
</dbReference>
<dbReference type="RefSeq" id="WP_150407968.1">
    <property type="nucleotide sequence ID" value="NZ_VXLC01000040.1"/>
</dbReference>
<dbReference type="InterPro" id="IPR009057">
    <property type="entry name" value="Homeodomain-like_sf"/>
</dbReference>
<dbReference type="OrthoDB" id="7186128at2"/>
<dbReference type="AlphaFoldDB" id="A0A5N0DUW6"/>
<protein>
    <submittedName>
        <fullName evidence="6">TetR/AcrR family transcriptional regulator</fullName>
    </submittedName>
</protein>
<evidence type="ECO:0000256" key="3">
    <source>
        <dbReference type="ARBA" id="ARBA00023163"/>
    </source>
</evidence>
<dbReference type="PROSITE" id="PS50977">
    <property type="entry name" value="HTH_TETR_2"/>
    <property type="match status" value="1"/>
</dbReference>
<evidence type="ECO:0000259" key="5">
    <source>
        <dbReference type="PROSITE" id="PS50977"/>
    </source>
</evidence>
<organism evidence="6 7">
    <name type="scientific">Nocardia colli</name>
    <dbReference type="NCBI Taxonomy" id="2545717"/>
    <lineage>
        <taxon>Bacteria</taxon>
        <taxon>Bacillati</taxon>
        <taxon>Actinomycetota</taxon>
        <taxon>Actinomycetes</taxon>
        <taxon>Mycobacteriales</taxon>
        <taxon>Nocardiaceae</taxon>
        <taxon>Nocardia</taxon>
    </lineage>
</organism>
<dbReference type="GO" id="GO:0045892">
    <property type="term" value="P:negative regulation of DNA-templated transcription"/>
    <property type="evidence" value="ECO:0007669"/>
    <property type="project" value="UniProtKB-ARBA"/>
</dbReference>
<evidence type="ECO:0000256" key="2">
    <source>
        <dbReference type="ARBA" id="ARBA00023125"/>
    </source>
</evidence>
<proteinExistence type="predicted"/>